<evidence type="ECO:0000256" key="1">
    <source>
        <dbReference type="SAM" id="SignalP"/>
    </source>
</evidence>
<dbReference type="GO" id="GO:0005576">
    <property type="term" value="C:extracellular region"/>
    <property type="evidence" value="ECO:0007669"/>
    <property type="project" value="TreeGrafter"/>
</dbReference>
<dbReference type="PANTHER" id="PTHR37549:SF1">
    <property type="entry name" value="LIPOPROTEIN LPRI"/>
    <property type="match status" value="1"/>
</dbReference>
<dbReference type="OrthoDB" id="5450120at2"/>
<name>A0A1G7SGV3_9BURK</name>
<feature type="chain" id="PRO_5011568935" description="Lysozyme inhibitor LprI N-terminal domain-containing protein" evidence="1">
    <location>
        <begin position="37"/>
        <end position="169"/>
    </location>
</feature>
<keyword evidence="1" id="KW-0732">Signal</keyword>
<sequence>MSTSNTAFPFASRRFATRSKVLSICALVACATFAGAAPAASFHCTSKASASEKIVCQDPQLSSLDERLAAAYQRATQASLDPRSVESARIEQWRWRQHNCTDKACVLSWYQRRIAELDADYEQAKQAQRDAFETSLTEQKLALTAADAVRQLKSESLLAAAPVTGAASK</sequence>
<accession>A0A1G7SGV3</accession>
<dbReference type="Proteomes" id="UP000199706">
    <property type="component" value="Unassembled WGS sequence"/>
</dbReference>
<gene>
    <name evidence="2" type="ORF">SAMN05216466_102512</name>
</gene>
<dbReference type="RefSeq" id="WP_143016517.1">
    <property type="nucleotide sequence ID" value="NZ_CADERL010000002.1"/>
</dbReference>
<reference evidence="2 3" key="1">
    <citation type="submission" date="2016-10" db="EMBL/GenBank/DDBJ databases">
        <authorList>
            <person name="de Groot N.N."/>
        </authorList>
    </citation>
    <scope>NUCLEOTIDE SEQUENCE [LARGE SCALE GENOMIC DNA]</scope>
    <source>
        <strain evidence="2 3">LMG 2247</strain>
    </source>
</reference>
<organism evidence="2 3">
    <name type="scientific">Paraburkholderia phenazinium</name>
    <dbReference type="NCBI Taxonomy" id="60549"/>
    <lineage>
        <taxon>Bacteria</taxon>
        <taxon>Pseudomonadati</taxon>
        <taxon>Pseudomonadota</taxon>
        <taxon>Betaproteobacteria</taxon>
        <taxon>Burkholderiales</taxon>
        <taxon>Burkholderiaceae</taxon>
        <taxon>Paraburkholderia</taxon>
    </lineage>
</organism>
<dbReference type="EMBL" id="FNCJ01000002">
    <property type="protein sequence ID" value="SDG22134.1"/>
    <property type="molecule type" value="Genomic_DNA"/>
</dbReference>
<dbReference type="InterPro" id="IPR052755">
    <property type="entry name" value="Lysozyme_Inhibitor_LprI"/>
</dbReference>
<evidence type="ECO:0000313" key="3">
    <source>
        <dbReference type="Proteomes" id="UP000199706"/>
    </source>
</evidence>
<dbReference type="PANTHER" id="PTHR37549">
    <property type="entry name" value="LIPOPROTEIN LPRI"/>
    <property type="match status" value="1"/>
</dbReference>
<dbReference type="AlphaFoldDB" id="A0A1G7SGV3"/>
<evidence type="ECO:0000313" key="2">
    <source>
        <dbReference type="EMBL" id="SDG22134.1"/>
    </source>
</evidence>
<feature type="signal peptide" evidence="1">
    <location>
        <begin position="1"/>
        <end position="36"/>
    </location>
</feature>
<proteinExistence type="predicted"/>
<evidence type="ECO:0008006" key="4">
    <source>
        <dbReference type="Google" id="ProtNLM"/>
    </source>
</evidence>
<protein>
    <recommendedName>
        <fullName evidence="4">Lysozyme inhibitor LprI N-terminal domain-containing protein</fullName>
    </recommendedName>
</protein>